<evidence type="ECO:0000256" key="1">
    <source>
        <dbReference type="SAM" id="SignalP"/>
    </source>
</evidence>
<accession>A0A1Q9LML9</accession>
<proteinExistence type="predicted"/>
<dbReference type="Gene3D" id="3.40.50.1820">
    <property type="entry name" value="alpha/beta hydrolase"/>
    <property type="match status" value="1"/>
</dbReference>
<dbReference type="InterPro" id="IPR029058">
    <property type="entry name" value="AB_hydrolase_fold"/>
</dbReference>
<protein>
    <submittedName>
        <fullName evidence="2">Triacylglycerol lipase</fullName>
    </submittedName>
</protein>
<dbReference type="SUPFAM" id="SSF53474">
    <property type="entry name" value="alpha/beta-Hydrolases"/>
    <property type="match status" value="1"/>
</dbReference>
<evidence type="ECO:0000313" key="2">
    <source>
        <dbReference type="EMBL" id="OLR93261.1"/>
    </source>
</evidence>
<dbReference type="GO" id="GO:0004806">
    <property type="term" value="F:triacylglycerol lipase activity"/>
    <property type="evidence" value="ECO:0007669"/>
    <property type="project" value="InterPro"/>
</dbReference>
<keyword evidence="1" id="KW-0732">Signal</keyword>
<dbReference type="AlphaFoldDB" id="A0A1Q9LML9"/>
<dbReference type="EMBL" id="MKQR01000011">
    <property type="protein sequence ID" value="OLR93261.1"/>
    <property type="molecule type" value="Genomic_DNA"/>
</dbReference>
<feature type="signal peptide" evidence="1">
    <location>
        <begin position="1"/>
        <end position="29"/>
    </location>
</feature>
<dbReference type="PIRSF" id="PIRSF029171">
    <property type="entry name" value="Esterase_LipA"/>
    <property type="match status" value="1"/>
</dbReference>
<dbReference type="InterPro" id="IPR005152">
    <property type="entry name" value="Lipase_secreted"/>
</dbReference>
<dbReference type="PANTHER" id="PTHR34853:SF1">
    <property type="entry name" value="LIPASE 5"/>
    <property type="match status" value="1"/>
</dbReference>
<reference evidence="2 3" key="1">
    <citation type="submission" date="2016-10" db="EMBL/GenBank/DDBJ databases">
        <title>The Draft Genome Sequence of Actinokineospora bangkokensis 44EHWT reveals the biosynthetic pathway of antifungal compounds Thailandins with unusual extender unit butylmalonyl-CoA.</title>
        <authorList>
            <person name="Greule A."/>
            <person name="Intra B."/>
            <person name="Flemming S."/>
            <person name="Rommel M.G."/>
            <person name="Panbangred W."/>
            <person name="Bechthold A."/>
        </authorList>
    </citation>
    <scope>NUCLEOTIDE SEQUENCE [LARGE SCALE GENOMIC DNA]</scope>
    <source>
        <strain evidence="2 3">44EHW</strain>
    </source>
</reference>
<dbReference type="OrthoDB" id="9798122at2"/>
<feature type="chain" id="PRO_5012548233" evidence="1">
    <location>
        <begin position="30"/>
        <end position="436"/>
    </location>
</feature>
<keyword evidence="3" id="KW-1185">Reference proteome</keyword>
<name>A0A1Q9LML9_9PSEU</name>
<organism evidence="2 3">
    <name type="scientific">Actinokineospora bangkokensis</name>
    <dbReference type="NCBI Taxonomy" id="1193682"/>
    <lineage>
        <taxon>Bacteria</taxon>
        <taxon>Bacillati</taxon>
        <taxon>Actinomycetota</taxon>
        <taxon>Actinomycetes</taxon>
        <taxon>Pseudonocardiales</taxon>
        <taxon>Pseudonocardiaceae</taxon>
        <taxon>Actinokineospora</taxon>
    </lineage>
</organism>
<dbReference type="RefSeq" id="WP_075974964.1">
    <property type="nucleotide sequence ID" value="NZ_MKQR01000011.1"/>
</dbReference>
<dbReference type="GO" id="GO:0016042">
    <property type="term" value="P:lipid catabolic process"/>
    <property type="evidence" value="ECO:0007669"/>
    <property type="project" value="InterPro"/>
</dbReference>
<dbReference type="Gene3D" id="1.10.260.130">
    <property type="match status" value="1"/>
</dbReference>
<gene>
    <name evidence="2" type="ORF">BJP25_17410</name>
</gene>
<evidence type="ECO:0000313" key="3">
    <source>
        <dbReference type="Proteomes" id="UP000186040"/>
    </source>
</evidence>
<dbReference type="PANTHER" id="PTHR34853">
    <property type="match status" value="1"/>
</dbReference>
<sequence>MKRRQLRAALAAVLSLVLLGGVVAPAAHAADSFFSYSGPRPLGDLAPGTVLKSRTIDYHLFGLALPVKVVQVLYRTTDARGRAIANATSIVLPPQRPAKAKAVSYQSAYDSLSPADSPSRVIAGDQRFPGGVLVNVETALLVPLLAQGYTVLVPDTEGPTADFATGPVYGTTTLDSIRASATAPGTGLDATTRVGLLGYSGGAIGSNWAAALAPSYAPEVNQRLVGVAEGGLLVNPARNLDYVSGSTVWAGVLAAAVIGAARGYGVDIDPYLNDRGRAVFAKMADQSLANILLAYPGLTWRDLVKPEYADPTSVPVYVDLVNKLNLGQRPSPTVPLYIAQGAAGFLEGTSGLKPGIGAGDGVMVTGDVRTLARQYCAAGTRVQYKQFDLLSHVGGVAPWVLDSLPWLNDRFAGKQAPSTCGSIPAGNPLTPVGPAV</sequence>
<dbReference type="STRING" id="1193682.BJP25_17410"/>
<dbReference type="Proteomes" id="UP000186040">
    <property type="component" value="Unassembled WGS sequence"/>
</dbReference>
<comment type="caution">
    <text evidence="2">The sequence shown here is derived from an EMBL/GenBank/DDBJ whole genome shotgun (WGS) entry which is preliminary data.</text>
</comment>
<dbReference type="Pfam" id="PF03583">
    <property type="entry name" value="LIP"/>
    <property type="match status" value="1"/>
</dbReference>